<organism evidence="1 2">
    <name type="scientific">Allofrancisella frigidaquae</name>
    <dbReference type="NCBI Taxonomy" id="1085644"/>
    <lineage>
        <taxon>Bacteria</taxon>
        <taxon>Pseudomonadati</taxon>
        <taxon>Pseudomonadota</taxon>
        <taxon>Gammaproteobacteria</taxon>
        <taxon>Thiotrichales</taxon>
        <taxon>Francisellaceae</taxon>
        <taxon>Allofrancisella</taxon>
    </lineage>
</organism>
<dbReference type="AlphaFoldDB" id="A0A6M3HVL6"/>
<sequence length="149" mass="14754">MVVLSSVVILAGCTNPSDNNDALLQNSLLKSAAGQVYQFVSISNTAIPGFENSSSGSPYTQVTVTYSGGAEAARAAKCSLLAADLSTITSGLTATTVSFDTGGDSALGGLDCGAANQGNYSADITISFIAGGVSYTATTTLEAKVGPPA</sequence>
<dbReference type="RefSeq" id="WP_035721612.1">
    <property type="nucleotide sequence ID" value="NZ_CP038017.1"/>
</dbReference>
<keyword evidence="2" id="KW-1185">Reference proteome</keyword>
<accession>A0A6M3HVL6</accession>
<dbReference type="EMBL" id="CP038017">
    <property type="protein sequence ID" value="QIV94242.1"/>
    <property type="molecule type" value="Genomic_DNA"/>
</dbReference>
<protein>
    <submittedName>
        <fullName evidence="1">Uncharacterized protein</fullName>
    </submittedName>
</protein>
<dbReference type="KEGG" id="afri:E3E15_02280"/>
<evidence type="ECO:0000313" key="1">
    <source>
        <dbReference type="EMBL" id="QIV94242.1"/>
    </source>
</evidence>
<proteinExistence type="predicted"/>
<evidence type="ECO:0000313" key="2">
    <source>
        <dbReference type="Proteomes" id="UP000503320"/>
    </source>
</evidence>
<gene>
    <name evidence="1" type="ORF">E3E15_02280</name>
</gene>
<reference evidence="1 2" key="1">
    <citation type="submission" date="2019-03" db="EMBL/GenBank/DDBJ databases">
        <title>Complete Genome Sequence of Allofrancisella frigidaquae Strain SYSU 10HL1970 Isolated from Water-Cooling Systems in China.</title>
        <authorList>
            <person name="Ohrman C."/>
            <person name="Uneklint I."/>
            <person name="Sjodin A."/>
        </authorList>
    </citation>
    <scope>NUCLEOTIDE SEQUENCE [LARGE SCALE GENOMIC DNA]</scope>
    <source>
        <strain evidence="1 2">SYSU 10HL1970</strain>
    </source>
</reference>
<name>A0A6M3HVL6_9GAMM</name>
<dbReference type="Proteomes" id="UP000503320">
    <property type="component" value="Chromosome"/>
</dbReference>